<evidence type="ECO:0000313" key="2">
    <source>
        <dbReference type="Proteomes" id="UP000579523"/>
    </source>
</evidence>
<proteinExistence type="predicted"/>
<comment type="caution">
    <text evidence="1">The sequence shown here is derived from an EMBL/GenBank/DDBJ whole genome shotgun (WGS) entry which is preliminary data.</text>
</comment>
<dbReference type="RefSeq" id="WP_184828018.1">
    <property type="nucleotide sequence ID" value="NZ_BMTK01000036.1"/>
</dbReference>
<organism evidence="1 2">
    <name type="scientific">Streptomyces griseomycini</name>
    <dbReference type="NCBI Taxonomy" id="66895"/>
    <lineage>
        <taxon>Bacteria</taxon>
        <taxon>Bacillati</taxon>
        <taxon>Actinomycetota</taxon>
        <taxon>Actinomycetes</taxon>
        <taxon>Kitasatosporales</taxon>
        <taxon>Streptomycetaceae</taxon>
        <taxon>Streptomyces</taxon>
    </lineage>
</organism>
<reference evidence="1 2" key="1">
    <citation type="submission" date="2020-08" db="EMBL/GenBank/DDBJ databases">
        <title>Genomic Encyclopedia of Type Strains, Phase III (KMG-III): the genomes of soil and plant-associated and newly described type strains.</title>
        <authorList>
            <person name="Whitman W."/>
        </authorList>
    </citation>
    <scope>NUCLEOTIDE SEQUENCE [LARGE SCALE GENOMIC DNA]</scope>
    <source>
        <strain evidence="1 2">CECT 3273</strain>
    </source>
</reference>
<protein>
    <submittedName>
        <fullName evidence="1">Uncharacterized protein</fullName>
    </submittedName>
</protein>
<evidence type="ECO:0000313" key="1">
    <source>
        <dbReference type="EMBL" id="MBB4902578.1"/>
    </source>
</evidence>
<dbReference type="AlphaFoldDB" id="A0A7W7V9Z2"/>
<keyword evidence="2" id="KW-1185">Reference proteome</keyword>
<sequence>MLTPATPELLAELDALLRPGTAPLSSLAGAVDAAEVHAETLRGGHTTEAFGRYCRVALPSLLRRLLAAESEVLTLRAALAEHVAAADQGDDPEPGELLEDLKRRGVDLRADVEAAAAVLEGQAHAAAIG</sequence>
<dbReference type="EMBL" id="JACHJI010000017">
    <property type="protein sequence ID" value="MBB4902578.1"/>
    <property type="molecule type" value="Genomic_DNA"/>
</dbReference>
<name>A0A7W7V9Z2_9ACTN</name>
<dbReference type="Proteomes" id="UP000579523">
    <property type="component" value="Unassembled WGS sequence"/>
</dbReference>
<gene>
    <name evidence="1" type="ORF">FHS37_006675</name>
</gene>
<accession>A0A7W7V9Z2</accession>